<keyword evidence="2" id="KW-1133">Transmembrane helix</keyword>
<sequence>MKKVLITAVVLLAGVPASAVAQERAGAAAIGAVSGAVVLGPVGAVAGAVIGYTAGPSIARSWGVRGSRSARQQQPPRREAYRAAATGAPPRAREAMNANGQIGAASNPPAQAAPPVQPVQAAPAPPAETSTPPVQGLE</sequence>
<dbReference type="Proteomes" id="UP000030377">
    <property type="component" value="Unassembled WGS sequence"/>
</dbReference>
<evidence type="ECO:0000256" key="1">
    <source>
        <dbReference type="SAM" id="MobiDB-lite"/>
    </source>
</evidence>
<protein>
    <recommendedName>
        <fullName evidence="6">DNA-directed RNA polymerase subunit N</fullName>
    </recommendedName>
</protein>
<gene>
    <name evidence="4" type="ORF">MA20_00760</name>
</gene>
<evidence type="ECO:0000256" key="3">
    <source>
        <dbReference type="SAM" id="SignalP"/>
    </source>
</evidence>
<feature type="region of interest" description="Disordered" evidence="1">
    <location>
        <begin position="63"/>
        <end position="138"/>
    </location>
</feature>
<feature type="signal peptide" evidence="3">
    <location>
        <begin position="1"/>
        <end position="21"/>
    </location>
</feature>
<comment type="caution">
    <text evidence="4">The sequence shown here is derived from an EMBL/GenBank/DDBJ whole genome shotgun (WGS) entry which is preliminary data.</text>
</comment>
<dbReference type="RefSeq" id="WP_041953121.1">
    <property type="nucleotide sequence ID" value="NZ_CP081350.1"/>
</dbReference>
<feature type="transmembrane region" description="Helical" evidence="2">
    <location>
        <begin position="29"/>
        <end position="52"/>
    </location>
</feature>
<evidence type="ECO:0000313" key="4">
    <source>
        <dbReference type="EMBL" id="KGT81316.1"/>
    </source>
</evidence>
<evidence type="ECO:0000313" key="5">
    <source>
        <dbReference type="Proteomes" id="UP000030377"/>
    </source>
</evidence>
<feature type="compositionally biased region" description="Polar residues" evidence="1">
    <location>
        <begin position="128"/>
        <end position="138"/>
    </location>
</feature>
<keyword evidence="2" id="KW-0472">Membrane</keyword>
<accession>A0A0A3Y7E2</accession>
<dbReference type="AlphaFoldDB" id="A0A0A3Y7E2"/>
<reference evidence="4 5" key="1">
    <citation type="submission" date="2014-09" db="EMBL/GenBank/DDBJ databases">
        <title>Draft genome of Bradyrhizobium japonicum Is-34.</title>
        <authorList>
            <person name="Tsurumaru H."/>
            <person name="Yamakawa T."/>
            <person name="Hashimoto S."/>
            <person name="Okizaki K."/>
            <person name="Kanesaki Y."/>
            <person name="Yoshikawa H."/>
            <person name="Yajima S."/>
        </authorList>
    </citation>
    <scope>NUCLEOTIDE SEQUENCE [LARGE SCALE GENOMIC DNA]</scope>
    <source>
        <strain evidence="4 5">Is-34</strain>
    </source>
</reference>
<proteinExistence type="predicted"/>
<dbReference type="EMBL" id="JRPN01000001">
    <property type="protein sequence ID" value="KGT81316.1"/>
    <property type="molecule type" value="Genomic_DNA"/>
</dbReference>
<keyword evidence="3" id="KW-0732">Signal</keyword>
<evidence type="ECO:0000256" key="2">
    <source>
        <dbReference type="SAM" id="Phobius"/>
    </source>
</evidence>
<organism evidence="4 5">
    <name type="scientific">Bradyrhizobium japonicum</name>
    <dbReference type="NCBI Taxonomy" id="375"/>
    <lineage>
        <taxon>Bacteria</taxon>
        <taxon>Pseudomonadati</taxon>
        <taxon>Pseudomonadota</taxon>
        <taxon>Alphaproteobacteria</taxon>
        <taxon>Hyphomicrobiales</taxon>
        <taxon>Nitrobacteraceae</taxon>
        <taxon>Bradyrhizobium</taxon>
    </lineage>
</organism>
<evidence type="ECO:0008006" key="6">
    <source>
        <dbReference type="Google" id="ProtNLM"/>
    </source>
</evidence>
<feature type="chain" id="PRO_5002016943" description="DNA-directed RNA polymerase subunit N" evidence="3">
    <location>
        <begin position="22"/>
        <end position="138"/>
    </location>
</feature>
<keyword evidence="2" id="KW-0812">Transmembrane</keyword>
<name>A0A0A3Y7E2_BRAJP</name>